<accession>A0A9D4H704</accession>
<evidence type="ECO:0000313" key="3">
    <source>
        <dbReference type="Proteomes" id="UP000828390"/>
    </source>
</evidence>
<reference evidence="2" key="1">
    <citation type="journal article" date="2019" name="bioRxiv">
        <title>The Genome of the Zebra Mussel, Dreissena polymorpha: A Resource for Invasive Species Research.</title>
        <authorList>
            <person name="McCartney M.A."/>
            <person name="Auch B."/>
            <person name="Kono T."/>
            <person name="Mallez S."/>
            <person name="Zhang Y."/>
            <person name="Obille A."/>
            <person name="Becker A."/>
            <person name="Abrahante J.E."/>
            <person name="Garbe J."/>
            <person name="Badalamenti J.P."/>
            <person name="Herman A."/>
            <person name="Mangelson H."/>
            <person name="Liachko I."/>
            <person name="Sullivan S."/>
            <person name="Sone E.D."/>
            <person name="Koren S."/>
            <person name="Silverstein K.A.T."/>
            <person name="Beckman K.B."/>
            <person name="Gohl D.M."/>
        </authorList>
    </citation>
    <scope>NUCLEOTIDE SEQUENCE</scope>
    <source>
        <strain evidence="2">Duluth1</strain>
        <tissue evidence="2">Whole animal</tissue>
    </source>
</reference>
<protein>
    <submittedName>
        <fullName evidence="2">Uncharacterized protein</fullName>
    </submittedName>
</protein>
<comment type="caution">
    <text evidence="2">The sequence shown here is derived from an EMBL/GenBank/DDBJ whole genome shotgun (WGS) entry which is preliminary data.</text>
</comment>
<keyword evidence="3" id="KW-1185">Reference proteome</keyword>
<name>A0A9D4H704_DREPO</name>
<dbReference type="EMBL" id="JAIWYP010000004">
    <property type="protein sequence ID" value="KAH3830776.1"/>
    <property type="molecule type" value="Genomic_DNA"/>
</dbReference>
<feature type="region of interest" description="Disordered" evidence="1">
    <location>
        <begin position="297"/>
        <end position="340"/>
    </location>
</feature>
<proteinExistence type="predicted"/>
<evidence type="ECO:0000256" key="1">
    <source>
        <dbReference type="SAM" id="MobiDB-lite"/>
    </source>
</evidence>
<dbReference type="AlphaFoldDB" id="A0A9D4H704"/>
<dbReference type="Proteomes" id="UP000828390">
    <property type="component" value="Unassembled WGS sequence"/>
</dbReference>
<sequence length="340" mass="37042">MIGERSLKLVFYTRRQSAVSGRDVICELDQTTATKQPPPTVFGRTGTKRTLAHLKAFNIHTIKRSTESGTTTIHNNVKAASSIKLPGTSELKHFQGHNLIKTNANASEHGHWPLKDGKNAPSISDVPEVVLKAEKVQSYSGQGLKRSRSNLDRTRVENMSLISRVQSNLTSKLTKWMSKSESSRNAVVPGLQQSIDELVTSVKSEESERPGGFLRSNAVNLSSKNIGKDKAPKASNNACLHEEISKSSKPADTIRTTEPVSLALLPEEVPTAPSPLRPYPSPDVPTAPLVDAFLAGGSQQGLPMDQSRAETGTTRPKFSRSLSQTTSNLRVPGFTRNSWR</sequence>
<feature type="compositionally biased region" description="Polar residues" evidence="1">
    <location>
        <begin position="309"/>
        <end position="340"/>
    </location>
</feature>
<reference evidence="2" key="2">
    <citation type="submission" date="2020-11" db="EMBL/GenBank/DDBJ databases">
        <authorList>
            <person name="McCartney M.A."/>
            <person name="Auch B."/>
            <person name="Kono T."/>
            <person name="Mallez S."/>
            <person name="Becker A."/>
            <person name="Gohl D.M."/>
            <person name="Silverstein K.A.T."/>
            <person name="Koren S."/>
            <person name="Bechman K.B."/>
            <person name="Herman A."/>
            <person name="Abrahante J.E."/>
            <person name="Garbe J."/>
        </authorList>
    </citation>
    <scope>NUCLEOTIDE SEQUENCE</scope>
    <source>
        <strain evidence="2">Duluth1</strain>
        <tissue evidence="2">Whole animal</tissue>
    </source>
</reference>
<organism evidence="2 3">
    <name type="scientific">Dreissena polymorpha</name>
    <name type="common">Zebra mussel</name>
    <name type="synonym">Mytilus polymorpha</name>
    <dbReference type="NCBI Taxonomy" id="45954"/>
    <lineage>
        <taxon>Eukaryota</taxon>
        <taxon>Metazoa</taxon>
        <taxon>Spiralia</taxon>
        <taxon>Lophotrochozoa</taxon>
        <taxon>Mollusca</taxon>
        <taxon>Bivalvia</taxon>
        <taxon>Autobranchia</taxon>
        <taxon>Heteroconchia</taxon>
        <taxon>Euheterodonta</taxon>
        <taxon>Imparidentia</taxon>
        <taxon>Neoheterodontei</taxon>
        <taxon>Myida</taxon>
        <taxon>Dreissenoidea</taxon>
        <taxon>Dreissenidae</taxon>
        <taxon>Dreissena</taxon>
    </lineage>
</organism>
<gene>
    <name evidence="2" type="ORF">DPMN_104029</name>
</gene>
<evidence type="ECO:0000313" key="2">
    <source>
        <dbReference type="EMBL" id="KAH3830776.1"/>
    </source>
</evidence>